<accession>A0A7W3IR23</accession>
<dbReference type="PANTHER" id="PTHR21666">
    <property type="entry name" value="PEPTIDASE-RELATED"/>
    <property type="match status" value="1"/>
</dbReference>
<dbReference type="InterPro" id="IPR016047">
    <property type="entry name" value="M23ase_b-sheet_dom"/>
</dbReference>
<organism evidence="4 5">
    <name type="scientific">Microlunatus kandeliicorticis</name>
    <dbReference type="NCBI Taxonomy" id="1759536"/>
    <lineage>
        <taxon>Bacteria</taxon>
        <taxon>Bacillati</taxon>
        <taxon>Actinomycetota</taxon>
        <taxon>Actinomycetes</taxon>
        <taxon>Propionibacteriales</taxon>
        <taxon>Propionibacteriaceae</taxon>
        <taxon>Microlunatus</taxon>
    </lineage>
</organism>
<reference evidence="4 5" key="1">
    <citation type="submission" date="2020-07" db="EMBL/GenBank/DDBJ databases">
        <title>Sequencing the genomes of 1000 actinobacteria strains.</title>
        <authorList>
            <person name="Klenk H.-P."/>
        </authorList>
    </citation>
    <scope>NUCLEOTIDE SEQUENCE [LARGE SCALE GENOMIC DNA]</scope>
    <source>
        <strain evidence="4 5">DSM 100723</strain>
    </source>
</reference>
<evidence type="ECO:0000259" key="3">
    <source>
        <dbReference type="Pfam" id="PF26571"/>
    </source>
</evidence>
<feature type="transmembrane region" description="Helical" evidence="1">
    <location>
        <begin position="21"/>
        <end position="47"/>
    </location>
</feature>
<dbReference type="CDD" id="cd12797">
    <property type="entry name" value="M23_peptidase"/>
    <property type="match status" value="1"/>
</dbReference>
<feature type="domain" description="M23ase beta-sheet core" evidence="2">
    <location>
        <begin position="406"/>
        <end position="499"/>
    </location>
</feature>
<sequence>MDPATAKMALQLATTLARQRGFRYLIVGLVLAGLCTSLAVVFGPWMLAAQLTASLRGQQQRITDGGSCADSTLALAGDAQASGDFSAEQVRNATTIWSVSQQLSLGDRGAVVGIATALQESGLRNLNYGDRDSLGLFQQRASWGPAAVREDPVHSSRLFFQALAKVTGWQLMSVTVAAQTVQRSAFPDAYAKWERSAAGLVASIKAKAPAGSADAVAAMGSGMCGAAGAMSCPATGMAAEQGLTPDALRVFRCLKDSWPQLTTLYGVGDRPANVDTDHQDGRAVDAMIPGPSSATGVRLGDAIAAWAVRKHQALGVKYVIWNARIWNVERASEGWRSCGTSAAACYSGPDPTAAHRDHVHISVYGDQAGSGGASGVRGFGSIVLPVDHYVLTARFGQCSSHWANCHTGLDFAAPTGTPIHAIMAGTVVWAGWGGAYGNLTKIQHPNGVQSWYAHQSAQEVRVGDAVSAGQVIGRIGATGNTTGPHLHLEVRVNGTPVDPDAWLSGRGVSP</sequence>
<dbReference type="Pfam" id="PF01551">
    <property type="entry name" value="Peptidase_M23"/>
    <property type="match status" value="1"/>
</dbReference>
<name>A0A7W3IR23_9ACTN</name>
<dbReference type="Gene3D" id="2.70.70.10">
    <property type="entry name" value="Glucose Permease (Domain IIA)"/>
    <property type="match status" value="1"/>
</dbReference>
<evidence type="ECO:0000256" key="1">
    <source>
        <dbReference type="SAM" id="Phobius"/>
    </source>
</evidence>
<comment type="caution">
    <text evidence="4">The sequence shown here is derived from an EMBL/GenBank/DDBJ whole genome shotgun (WGS) entry which is preliminary data.</text>
</comment>
<dbReference type="GO" id="GO:0004222">
    <property type="term" value="F:metalloendopeptidase activity"/>
    <property type="evidence" value="ECO:0007669"/>
    <property type="project" value="TreeGrafter"/>
</dbReference>
<feature type="domain" description="ARB-07466-like C-terminal" evidence="3">
    <location>
        <begin position="240"/>
        <end position="338"/>
    </location>
</feature>
<keyword evidence="4" id="KW-0378">Hydrolase</keyword>
<dbReference type="InterPro" id="IPR050570">
    <property type="entry name" value="Cell_wall_metabolism_enzyme"/>
</dbReference>
<dbReference type="InterPro" id="IPR058593">
    <property type="entry name" value="ARB_07466-like_C"/>
</dbReference>
<keyword evidence="1" id="KW-0812">Transmembrane</keyword>
<dbReference type="AlphaFoldDB" id="A0A7W3IR23"/>
<protein>
    <submittedName>
        <fullName evidence="4">Murein DD-endopeptidase MepM/ murein hydrolase activator NlpD</fullName>
    </submittedName>
</protein>
<dbReference type="SUPFAM" id="SSF51261">
    <property type="entry name" value="Duplicated hybrid motif"/>
    <property type="match status" value="1"/>
</dbReference>
<keyword evidence="1" id="KW-0472">Membrane</keyword>
<evidence type="ECO:0000313" key="4">
    <source>
        <dbReference type="EMBL" id="MBA8793672.1"/>
    </source>
</evidence>
<evidence type="ECO:0000313" key="5">
    <source>
        <dbReference type="Proteomes" id="UP000523079"/>
    </source>
</evidence>
<keyword evidence="1" id="KW-1133">Transmembrane helix</keyword>
<evidence type="ECO:0000259" key="2">
    <source>
        <dbReference type="Pfam" id="PF01551"/>
    </source>
</evidence>
<dbReference type="Pfam" id="PF26571">
    <property type="entry name" value="VldE"/>
    <property type="match status" value="1"/>
</dbReference>
<keyword evidence="5" id="KW-1185">Reference proteome</keyword>
<proteinExistence type="predicted"/>
<dbReference type="Proteomes" id="UP000523079">
    <property type="component" value="Unassembled WGS sequence"/>
</dbReference>
<dbReference type="EMBL" id="JACGWT010000002">
    <property type="protein sequence ID" value="MBA8793672.1"/>
    <property type="molecule type" value="Genomic_DNA"/>
</dbReference>
<gene>
    <name evidence="4" type="ORF">FHX74_001277</name>
</gene>
<dbReference type="PANTHER" id="PTHR21666:SF270">
    <property type="entry name" value="MUREIN HYDROLASE ACTIVATOR ENVC"/>
    <property type="match status" value="1"/>
</dbReference>
<dbReference type="RefSeq" id="WP_182559258.1">
    <property type="nucleotide sequence ID" value="NZ_JACGWT010000002.1"/>
</dbReference>
<dbReference type="InterPro" id="IPR011055">
    <property type="entry name" value="Dup_hybrid_motif"/>
</dbReference>